<dbReference type="RefSeq" id="WP_183635848.1">
    <property type="nucleotide sequence ID" value="NZ_BAABLE010000005.1"/>
</dbReference>
<proteinExistence type="predicted"/>
<name>A0A840BR54_9RHOO</name>
<organism evidence="2 3">
    <name type="scientific">Niveibacterium umoris</name>
    <dbReference type="NCBI Taxonomy" id="1193620"/>
    <lineage>
        <taxon>Bacteria</taxon>
        <taxon>Pseudomonadati</taxon>
        <taxon>Pseudomonadota</taxon>
        <taxon>Betaproteobacteria</taxon>
        <taxon>Rhodocyclales</taxon>
        <taxon>Rhodocyclaceae</taxon>
        <taxon>Niveibacterium</taxon>
    </lineage>
</organism>
<dbReference type="Pfam" id="PF14027">
    <property type="entry name" value="Questin_oxidase"/>
    <property type="match status" value="1"/>
</dbReference>
<accession>A0A840BR54</accession>
<keyword evidence="1" id="KW-0560">Oxidoreductase</keyword>
<reference evidence="2 3" key="1">
    <citation type="submission" date="2020-08" db="EMBL/GenBank/DDBJ databases">
        <title>Genomic Encyclopedia of Type Strains, Phase IV (KMG-IV): sequencing the most valuable type-strain genomes for metagenomic binning, comparative biology and taxonomic classification.</title>
        <authorList>
            <person name="Goeker M."/>
        </authorList>
    </citation>
    <scope>NUCLEOTIDE SEQUENCE [LARGE SCALE GENOMIC DNA]</scope>
    <source>
        <strain evidence="2 3">DSM 106739</strain>
    </source>
</reference>
<sequence length="334" mass="36322">MEPLTMAPDSHLIARLDALRGDDASLTNGFSNHLPMALAALHALGASVDRLDAFAAAYRSQLRPLPPSQTPHDFPAQWARFQAMLSAEHRDAVLRRELPVLFEGLATAAFHGLIRLAYGVRFESISETAAGLALLAAHRRETPRPSAPGSIGAAEGLRCLAQGPALEGVSFERPLIMGRLIEVMARPAFLGAVPSLRIEKGADRAWHSLAVTAGRLYRATGDFTALHLITSLHALQVLWPWIEDREAVLQRYWFAFCAAYVAIGRPWPMALQPLPDPLPRWPALRSAATASSDDHVIKLVDSCHVMAHSFDPDTSELPVLLQACAAQIVDADTH</sequence>
<dbReference type="PANTHER" id="PTHR35870">
    <property type="entry name" value="PROTEIN, PUTATIVE (AFU_ORTHOLOGUE AFUA_5G03330)-RELATED"/>
    <property type="match status" value="1"/>
</dbReference>
<comment type="caution">
    <text evidence="2">The sequence shown here is derived from an EMBL/GenBank/DDBJ whole genome shotgun (WGS) entry which is preliminary data.</text>
</comment>
<evidence type="ECO:0000313" key="3">
    <source>
        <dbReference type="Proteomes" id="UP000561045"/>
    </source>
</evidence>
<dbReference type="GO" id="GO:0016491">
    <property type="term" value="F:oxidoreductase activity"/>
    <property type="evidence" value="ECO:0007669"/>
    <property type="project" value="UniProtKB-KW"/>
</dbReference>
<dbReference type="EMBL" id="JACIET010000002">
    <property type="protein sequence ID" value="MBB4013939.1"/>
    <property type="molecule type" value="Genomic_DNA"/>
</dbReference>
<gene>
    <name evidence="2" type="ORF">GGR36_003285</name>
</gene>
<evidence type="ECO:0000313" key="2">
    <source>
        <dbReference type="EMBL" id="MBB4013939.1"/>
    </source>
</evidence>
<dbReference type="Proteomes" id="UP000561045">
    <property type="component" value="Unassembled WGS sequence"/>
</dbReference>
<dbReference type="InterPro" id="IPR025337">
    <property type="entry name" value="Questin_oxidase-like"/>
</dbReference>
<evidence type="ECO:0000256" key="1">
    <source>
        <dbReference type="ARBA" id="ARBA00023002"/>
    </source>
</evidence>
<protein>
    <recommendedName>
        <fullName evidence="4">Questin oxidase family protein</fullName>
    </recommendedName>
</protein>
<dbReference type="PANTHER" id="PTHR35870:SF1">
    <property type="entry name" value="PROTEIN, PUTATIVE (AFU_ORTHOLOGUE AFUA_5G03330)-RELATED"/>
    <property type="match status" value="1"/>
</dbReference>
<dbReference type="AlphaFoldDB" id="A0A840BR54"/>
<evidence type="ECO:0008006" key="4">
    <source>
        <dbReference type="Google" id="ProtNLM"/>
    </source>
</evidence>
<keyword evidence="3" id="KW-1185">Reference proteome</keyword>